<dbReference type="PANTHER" id="PTHR34789:SF1">
    <property type="entry name" value="EXPRESSED PROTEIN"/>
    <property type="match status" value="1"/>
</dbReference>
<evidence type="ECO:0000313" key="2">
    <source>
        <dbReference type="EMBL" id="KAK9267514.1"/>
    </source>
</evidence>
<evidence type="ECO:0000313" key="3">
    <source>
        <dbReference type="Proteomes" id="UP001415857"/>
    </source>
</evidence>
<protein>
    <submittedName>
        <fullName evidence="2">Uncharacterized protein</fullName>
    </submittedName>
</protein>
<name>A0AAP0NAI3_LIQFO</name>
<comment type="caution">
    <text evidence="2">The sequence shown here is derived from an EMBL/GenBank/DDBJ whole genome shotgun (WGS) entry which is preliminary data.</text>
</comment>
<evidence type="ECO:0000256" key="1">
    <source>
        <dbReference type="SAM" id="MobiDB-lite"/>
    </source>
</evidence>
<dbReference type="AlphaFoldDB" id="A0AAP0NAI3"/>
<proteinExistence type="predicted"/>
<gene>
    <name evidence="2" type="ORF">L1049_009942</name>
</gene>
<dbReference type="EMBL" id="JBBPBK010000016">
    <property type="protein sequence ID" value="KAK9267514.1"/>
    <property type="molecule type" value="Genomic_DNA"/>
</dbReference>
<reference evidence="2 3" key="1">
    <citation type="journal article" date="2024" name="Plant J.">
        <title>Genome sequences and population genomics reveal climatic adaptation and genomic divergence between two closely related sweetgum species.</title>
        <authorList>
            <person name="Xu W.Q."/>
            <person name="Ren C.Q."/>
            <person name="Zhang X.Y."/>
            <person name="Comes H.P."/>
            <person name="Liu X.H."/>
            <person name="Li Y.G."/>
            <person name="Kettle C.J."/>
            <person name="Jalonen R."/>
            <person name="Gaisberger H."/>
            <person name="Ma Y.Z."/>
            <person name="Qiu Y.X."/>
        </authorList>
    </citation>
    <scope>NUCLEOTIDE SEQUENCE [LARGE SCALE GENOMIC DNA]</scope>
    <source>
        <strain evidence="2">Hangzhou</strain>
    </source>
</reference>
<dbReference type="Proteomes" id="UP001415857">
    <property type="component" value="Unassembled WGS sequence"/>
</dbReference>
<sequence>MASKEFLMKVTSTSSSTSFIVVCKLRSVSHPLPILPDLDRLAPCQPSSRPPNPPKRTREPVVEPMAEWEGTSVPEADLEYPDSTTGGVMVLEAGMEPGYGGPGGGYAKGGVIRPTVVCKDKGPCYKKKVTCPAKCFTSYSGSGKNYGGGGGGGGCTIDCKKKCTAYC</sequence>
<dbReference type="PANTHER" id="PTHR34789">
    <property type="entry name" value="EXPRESSED PROTEIN"/>
    <property type="match status" value="1"/>
</dbReference>
<organism evidence="2 3">
    <name type="scientific">Liquidambar formosana</name>
    <name type="common">Formosan gum</name>
    <dbReference type="NCBI Taxonomy" id="63359"/>
    <lineage>
        <taxon>Eukaryota</taxon>
        <taxon>Viridiplantae</taxon>
        <taxon>Streptophyta</taxon>
        <taxon>Embryophyta</taxon>
        <taxon>Tracheophyta</taxon>
        <taxon>Spermatophyta</taxon>
        <taxon>Magnoliopsida</taxon>
        <taxon>eudicotyledons</taxon>
        <taxon>Gunneridae</taxon>
        <taxon>Pentapetalae</taxon>
        <taxon>Saxifragales</taxon>
        <taxon>Altingiaceae</taxon>
        <taxon>Liquidambar</taxon>
    </lineage>
</organism>
<keyword evidence="3" id="KW-1185">Reference proteome</keyword>
<accession>A0AAP0NAI3</accession>
<feature type="region of interest" description="Disordered" evidence="1">
    <location>
        <begin position="41"/>
        <end position="63"/>
    </location>
</feature>